<proteinExistence type="inferred from homology"/>
<sequence length="62" mass="7099">MDLKTKTLNLRVSPELKDLVRIAATRDHRTIANFIEGLVREHYEKFGIAAGPELIKQPLSRQ</sequence>
<gene>
    <name evidence="3" type="ORF">ACS15_0014</name>
</gene>
<evidence type="ECO:0000256" key="2">
    <source>
        <dbReference type="ARBA" id="ARBA00049988"/>
    </source>
</evidence>
<dbReference type="EMBL" id="CP012605">
    <property type="protein sequence ID" value="ANH73853.1"/>
    <property type="molecule type" value="Genomic_DNA"/>
</dbReference>
<dbReference type="AlphaFoldDB" id="A0AAC9BGU4"/>
<evidence type="ECO:0000256" key="1">
    <source>
        <dbReference type="ARBA" id="ARBA00022649"/>
    </source>
</evidence>
<dbReference type="Pfam" id="PF08681">
    <property type="entry name" value="TacA1"/>
    <property type="match status" value="1"/>
</dbReference>
<dbReference type="InterPro" id="IPR010985">
    <property type="entry name" value="Ribbon_hlx_hlx"/>
</dbReference>
<keyword evidence="1" id="KW-1277">Toxin-antitoxin system</keyword>
<comment type="similarity">
    <text evidence="2">Belongs to the TacA antitoxin family.</text>
</comment>
<accession>A0AAC9BGU4</accession>
<dbReference type="RefSeq" id="WP_021196871.1">
    <property type="nucleotide sequence ID" value="NZ_CP012605.1"/>
</dbReference>
<name>A0AAC9BGU4_9RALS</name>
<dbReference type="KEGG" id="rin:ACS15_0014"/>
<dbReference type="GO" id="GO:0006355">
    <property type="term" value="P:regulation of DNA-templated transcription"/>
    <property type="evidence" value="ECO:0007669"/>
    <property type="project" value="InterPro"/>
</dbReference>
<evidence type="ECO:0000313" key="3">
    <source>
        <dbReference type="EMBL" id="ANH73853.1"/>
    </source>
</evidence>
<evidence type="ECO:0000313" key="4">
    <source>
        <dbReference type="Proteomes" id="UP000077927"/>
    </source>
</evidence>
<dbReference type="SUPFAM" id="SSF47598">
    <property type="entry name" value="Ribbon-helix-helix"/>
    <property type="match status" value="1"/>
</dbReference>
<organism evidence="3 4">
    <name type="scientific">Ralstonia insidiosa</name>
    <dbReference type="NCBI Taxonomy" id="190721"/>
    <lineage>
        <taxon>Bacteria</taxon>
        <taxon>Pseudomonadati</taxon>
        <taxon>Pseudomonadota</taxon>
        <taxon>Betaproteobacteria</taxon>
        <taxon>Burkholderiales</taxon>
        <taxon>Burkholderiaceae</taxon>
        <taxon>Ralstonia</taxon>
    </lineage>
</organism>
<protein>
    <submittedName>
        <fullName evidence="3">Uncharacterized protein</fullName>
    </submittedName>
</protein>
<dbReference type="InterPro" id="IPR014795">
    <property type="entry name" value="TacA_1-like"/>
</dbReference>
<reference evidence="3 4" key="1">
    <citation type="submission" date="2015-09" db="EMBL/GenBank/DDBJ databases">
        <authorList>
            <person name="Xu Y."/>
            <person name="Nagy A."/>
            <person name="Liu N.T."/>
            <person name="Nou X."/>
        </authorList>
    </citation>
    <scope>NUCLEOTIDE SEQUENCE [LARGE SCALE GENOMIC DNA]</scope>
    <source>
        <strain evidence="3 4">FC1138</strain>
    </source>
</reference>
<dbReference type="Proteomes" id="UP000077927">
    <property type="component" value="Chromosome 1"/>
</dbReference>